<dbReference type="OrthoDB" id="6540712at2"/>
<keyword evidence="3" id="KW-1185">Reference proteome</keyword>
<gene>
    <name evidence="1" type="ORF">A7K98_00365</name>
    <name evidence="2" type="ORF">A7K99_00365</name>
</gene>
<dbReference type="Proteomes" id="UP000195729">
    <property type="component" value="Chromosome"/>
</dbReference>
<evidence type="ECO:0000313" key="2">
    <source>
        <dbReference type="EMBL" id="ARU96419.1"/>
    </source>
</evidence>
<dbReference type="EMBL" id="CP015579">
    <property type="protein sequence ID" value="ARU92384.1"/>
    <property type="molecule type" value="Genomic_DNA"/>
</dbReference>
<sequence length="115" mass="13442">MNNFWLILCLFSSSVLCSERDPFRPLVSGQSCRASGNNNEAQWKLQGTLLQQDKQAARMLHPQHGHYLLLPGQFLPGTLWQVEQIDRRRIVLRHSKECRPAKWTMTLTKGYRYED</sequence>
<protein>
    <recommendedName>
        <fullName evidence="5">Pilus assembly protein PilP</fullName>
    </recommendedName>
</protein>
<dbReference type="InterPro" id="IPR019684">
    <property type="entry name" value="HofP"/>
</dbReference>
<evidence type="ECO:0000313" key="4">
    <source>
        <dbReference type="Proteomes" id="UP000195814"/>
    </source>
</evidence>
<evidence type="ECO:0000313" key="3">
    <source>
        <dbReference type="Proteomes" id="UP000195729"/>
    </source>
</evidence>
<accession>A0A1Y0L2Y5</accession>
<dbReference type="EMBL" id="CP015581">
    <property type="protein sequence ID" value="ARU96419.1"/>
    <property type="molecule type" value="Genomic_DNA"/>
</dbReference>
<dbReference type="RefSeq" id="WP_157665805.1">
    <property type="nucleotide sequence ID" value="NZ_CP015579.1"/>
</dbReference>
<organism evidence="1 4">
    <name type="scientific">Tatumella citrea</name>
    <name type="common">Pantoea citrea</name>
    <dbReference type="NCBI Taxonomy" id="53336"/>
    <lineage>
        <taxon>Bacteria</taxon>
        <taxon>Pseudomonadati</taxon>
        <taxon>Pseudomonadota</taxon>
        <taxon>Gammaproteobacteria</taxon>
        <taxon>Enterobacterales</taxon>
        <taxon>Erwiniaceae</taxon>
        <taxon>Tatumella</taxon>
    </lineage>
</organism>
<dbReference type="KEGG" id="tci:A7K98_00365"/>
<evidence type="ECO:0008006" key="5">
    <source>
        <dbReference type="Google" id="ProtNLM"/>
    </source>
</evidence>
<proteinExistence type="predicted"/>
<dbReference type="AlphaFoldDB" id="A0A1Y0L2Y5"/>
<name>A0A1Y0L2Y5_TATCI</name>
<dbReference type="Pfam" id="PF10748">
    <property type="entry name" value="HofP"/>
    <property type="match status" value="1"/>
</dbReference>
<evidence type="ECO:0000313" key="1">
    <source>
        <dbReference type="EMBL" id="ARU92384.1"/>
    </source>
</evidence>
<reference evidence="3 4" key="1">
    <citation type="submission" date="2016-05" db="EMBL/GenBank/DDBJ databases">
        <title>Complete genome sequence of two 2,5-diketo-D-glunonic acid producing strain Tatumella citrea.</title>
        <authorList>
            <person name="Duan C."/>
            <person name="Yang J."/>
            <person name="Yang S."/>
        </authorList>
    </citation>
    <scope>NUCLEOTIDE SEQUENCE [LARGE SCALE GENOMIC DNA]</scope>
    <source>
        <strain evidence="2 3">ATCC 39140</strain>
        <strain evidence="1 4">DSM 13699</strain>
    </source>
</reference>
<dbReference type="Proteomes" id="UP000195814">
    <property type="component" value="Chromosome"/>
</dbReference>